<proteinExistence type="predicted"/>
<evidence type="ECO:0000313" key="2">
    <source>
        <dbReference type="Proteomes" id="UP000236291"/>
    </source>
</evidence>
<feature type="non-terminal residue" evidence="1">
    <location>
        <position position="1"/>
    </location>
</feature>
<dbReference type="Proteomes" id="UP000236291">
    <property type="component" value="Unassembled WGS sequence"/>
</dbReference>
<comment type="caution">
    <text evidence="1">The sequence shown here is derived from an EMBL/GenBank/DDBJ whole genome shotgun (WGS) entry which is preliminary data.</text>
</comment>
<dbReference type="AlphaFoldDB" id="A0A2K3K952"/>
<protein>
    <submittedName>
        <fullName evidence="1">Uncharacterized protein</fullName>
    </submittedName>
</protein>
<accession>A0A2K3K952</accession>
<gene>
    <name evidence="1" type="ORF">L195_g061321</name>
</gene>
<organism evidence="1 2">
    <name type="scientific">Trifolium pratense</name>
    <name type="common">Red clover</name>
    <dbReference type="NCBI Taxonomy" id="57577"/>
    <lineage>
        <taxon>Eukaryota</taxon>
        <taxon>Viridiplantae</taxon>
        <taxon>Streptophyta</taxon>
        <taxon>Embryophyta</taxon>
        <taxon>Tracheophyta</taxon>
        <taxon>Spermatophyta</taxon>
        <taxon>Magnoliopsida</taxon>
        <taxon>eudicotyledons</taxon>
        <taxon>Gunneridae</taxon>
        <taxon>Pentapetalae</taxon>
        <taxon>rosids</taxon>
        <taxon>fabids</taxon>
        <taxon>Fabales</taxon>
        <taxon>Fabaceae</taxon>
        <taxon>Papilionoideae</taxon>
        <taxon>50 kb inversion clade</taxon>
        <taxon>NPAAA clade</taxon>
        <taxon>Hologalegina</taxon>
        <taxon>IRL clade</taxon>
        <taxon>Trifolieae</taxon>
        <taxon>Trifolium</taxon>
    </lineage>
</organism>
<sequence length="62" mass="7059">VRILINNHIASRICQLATHQFTRPRGFILCHFRAHHFTSLGAARGLQGNHIEKTTIDLVMLI</sequence>
<name>A0A2K3K952_TRIPR</name>
<reference evidence="1 2" key="1">
    <citation type="journal article" date="2014" name="Am. J. Bot.">
        <title>Genome assembly and annotation for red clover (Trifolium pratense; Fabaceae).</title>
        <authorList>
            <person name="Istvanek J."/>
            <person name="Jaros M."/>
            <person name="Krenek A."/>
            <person name="Repkova J."/>
        </authorList>
    </citation>
    <scope>NUCLEOTIDE SEQUENCE [LARGE SCALE GENOMIC DNA]</scope>
    <source>
        <strain evidence="2">cv. Tatra</strain>
        <tissue evidence="1">Young leaves</tissue>
    </source>
</reference>
<reference evidence="1 2" key="2">
    <citation type="journal article" date="2017" name="Front. Plant Sci.">
        <title>Gene Classification and Mining of Molecular Markers Useful in Red Clover (Trifolium pratense) Breeding.</title>
        <authorList>
            <person name="Istvanek J."/>
            <person name="Dluhosova J."/>
            <person name="Dluhos P."/>
            <person name="Patkova L."/>
            <person name="Nedelnik J."/>
            <person name="Repkova J."/>
        </authorList>
    </citation>
    <scope>NUCLEOTIDE SEQUENCE [LARGE SCALE GENOMIC DNA]</scope>
    <source>
        <strain evidence="2">cv. Tatra</strain>
        <tissue evidence="1">Young leaves</tissue>
    </source>
</reference>
<dbReference type="EMBL" id="ASHM01150557">
    <property type="protein sequence ID" value="PNX62804.1"/>
    <property type="molecule type" value="Genomic_DNA"/>
</dbReference>
<evidence type="ECO:0000313" key="1">
    <source>
        <dbReference type="EMBL" id="PNX62804.1"/>
    </source>
</evidence>